<dbReference type="CDD" id="cd00761">
    <property type="entry name" value="Glyco_tranf_GTA_type"/>
    <property type="match status" value="1"/>
</dbReference>
<dbReference type="Pfam" id="PF00535">
    <property type="entry name" value="Glycos_transf_2"/>
    <property type="match status" value="1"/>
</dbReference>
<dbReference type="PANTHER" id="PTHR22916:SF51">
    <property type="entry name" value="GLYCOSYLTRANSFERASE EPSH-RELATED"/>
    <property type="match status" value="1"/>
</dbReference>
<evidence type="ECO:0000313" key="6">
    <source>
        <dbReference type="Proteomes" id="UP000515490"/>
    </source>
</evidence>
<proteinExistence type="inferred from homology"/>
<dbReference type="Proteomes" id="UP000515490">
    <property type="component" value="Chromosome"/>
</dbReference>
<evidence type="ECO:0000259" key="4">
    <source>
        <dbReference type="Pfam" id="PF00535"/>
    </source>
</evidence>
<keyword evidence="6" id="KW-1185">Reference proteome</keyword>
<evidence type="ECO:0000256" key="3">
    <source>
        <dbReference type="ARBA" id="ARBA00022679"/>
    </source>
</evidence>
<evidence type="ECO:0000256" key="1">
    <source>
        <dbReference type="ARBA" id="ARBA00006739"/>
    </source>
</evidence>
<dbReference type="EMBL" id="CP055263">
    <property type="protein sequence ID" value="QNF26187.1"/>
    <property type="molecule type" value="Genomic_DNA"/>
</dbReference>
<dbReference type="SUPFAM" id="SSF53448">
    <property type="entry name" value="Nucleotide-diphospho-sugar transferases"/>
    <property type="match status" value="1"/>
</dbReference>
<dbReference type="PANTHER" id="PTHR22916">
    <property type="entry name" value="GLYCOSYLTRANSFERASE"/>
    <property type="match status" value="1"/>
</dbReference>
<name>A0ABX6RX52_9BACI</name>
<sequence>MSKISVIVPVYNVDEFLPNCISSILEQTYKDIELILINDGSTDKSGEICNEFAEKDDRVKVLHNKNSGPSSARNAGIKLAQGEFIAFVDADDTIEPNMYEILLKHSLEHNADIVVCPFKTINLVNNTEAISSIMKDANIIFDKHKIEKQIIPSILNNKTYSLMPIFNKLYKKSLFYSNNIKFDTEKSHSEDARLNFTLLTIINNLVYIEQPLYNYFIRERDSLTNKIRSDLHIYAFDNKNFLIALSKKYSLDRYINNIREHFSRVVLSYLQEIVNSDLSQNQKYKIISDILGNEEFKSDLNYIKTSSLYLNLLKIICNIKNEKICLYFIKFKLKLQFFINKAS</sequence>
<reference evidence="5 6" key="1">
    <citation type="submission" date="2020-06" db="EMBL/GenBank/DDBJ databases">
        <title>Metabacillus dokdonensis sp. nov., isolated from the rhizosphere of Elymus tsukushiensis, a plant native to the Dokdo Islands, Republic of Korea.</title>
        <authorList>
            <person name="Lee S.Y."/>
            <person name="Hwang Y.J."/>
            <person name="Son J.S."/>
            <person name="Ghim S.Y."/>
        </authorList>
    </citation>
    <scope>NUCLEOTIDE SEQUENCE [LARGE SCALE GENOMIC DNA]</scope>
    <source>
        <strain evidence="5 6">KUDC1714</strain>
    </source>
</reference>
<accession>A0ABX6RX52</accession>
<evidence type="ECO:0000313" key="5">
    <source>
        <dbReference type="EMBL" id="QNF26187.1"/>
    </source>
</evidence>
<evidence type="ECO:0000256" key="2">
    <source>
        <dbReference type="ARBA" id="ARBA00022676"/>
    </source>
</evidence>
<dbReference type="InterPro" id="IPR001173">
    <property type="entry name" value="Glyco_trans_2-like"/>
</dbReference>
<keyword evidence="3" id="KW-0808">Transferase</keyword>
<feature type="domain" description="Glycosyltransferase 2-like" evidence="4">
    <location>
        <begin position="5"/>
        <end position="151"/>
    </location>
</feature>
<gene>
    <name evidence="5" type="ORF">HUW50_00655</name>
</gene>
<dbReference type="RefSeq" id="WP_185653594.1">
    <property type="nucleotide sequence ID" value="NZ_CP055263.1"/>
</dbReference>
<dbReference type="InterPro" id="IPR029044">
    <property type="entry name" value="Nucleotide-diphossugar_trans"/>
</dbReference>
<dbReference type="Gene3D" id="3.90.550.10">
    <property type="entry name" value="Spore Coat Polysaccharide Biosynthesis Protein SpsA, Chain A"/>
    <property type="match status" value="1"/>
</dbReference>
<comment type="similarity">
    <text evidence="1">Belongs to the glycosyltransferase 2 family.</text>
</comment>
<protein>
    <submittedName>
        <fullName evidence="5">Glycosyltransferase</fullName>
    </submittedName>
</protein>
<keyword evidence="2" id="KW-0328">Glycosyltransferase</keyword>
<organism evidence="5 6">
    <name type="scientific">Metabacillus elymi</name>
    <dbReference type="NCBI Taxonomy" id="2745198"/>
    <lineage>
        <taxon>Bacteria</taxon>
        <taxon>Bacillati</taxon>
        <taxon>Bacillota</taxon>
        <taxon>Bacilli</taxon>
        <taxon>Bacillales</taxon>
        <taxon>Bacillaceae</taxon>
        <taxon>Metabacillus</taxon>
    </lineage>
</organism>